<evidence type="ECO:0000256" key="12">
    <source>
        <dbReference type="PIRSR" id="PIRSR038193-1"/>
    </source>
</evidence>
<reference evidence="16" key="3">
    <citation type="submission" date="2025-09" db="UniProtKB">
        <authorList>
            <consortium name="Ensembl"/>
        </authorList>
    </citation>
    <scope>IDENTIFICATION</scope>
</reference>
<evidence type="ECO:0000313" key="17">
    <source>
        <dbReference type="Proteomes" id="UP000472272"/>
    </source>
</evidence>
<dbReference type="OrthoDB" id="5796153at2759"/>
<dbReference type="KEGG" id="pmua:114591580"/>
<gene>
    <name evidence="16" type="primary">LOC114591580</name>
</gene>
<evidence type="ECO:0000256" key="15">
    <source>
        <dbReference type="RuleBase" id="RU610713"/>
    </source>
</evidence>
<evidence type="ECO:0000256" key="8">
    <source>
        <dbReference type="ARBA" id="ARBA00023180"/>
    </source>
</evidence>
<sequence>MPGQGEMRTRQSIACDAAPSCSAGPPTWASTPLRLCQPFSRHALLLLLLLFPDLPVASPNLKPSLPPIVKESPFLVAWNAPTARCSAAYGVPLRLDSYSILANAQEAFVGDNVTIFYYDQLGLYPYYLNTTVPPTAVNGGCPQNASLTRHLEQMESDLTAAMPSSSFAGLSVIDWENWRPQWVRNWDKKNVYRNMSVQLVRQKNRHLSDAQAEVQAKWEFETAAQEFMSKTLQLARSLRPQGWWGYYLFPECYNYHYLDSFENFTGHCPPLEVQRNNELIWLWENSKALYPSIYMEEALRTSPQGKKFVWAKVGEALRVAELPSVQHSLPVFAYARPFYTYTLKELSQTDLVYTIGQAAAMGAHGIVLWGDAEYSRNRTNCLKIQDYLNSTLGPYIVNVTTATKLCSQKICNSHGRCVRRWMDSDSYLHLSPDTFQIQTIAEGNQTRVLVRGQLRRWQEDKMREEFVCHCYQGWNGERCSARGRGFWLRTSDWLILGVLLSTLWGCCL</sequence>
<dbReference type="GlyCosmos" id="A0A670IMG3">
    <property type="glycosylation" value="1 site, No reported glycans"/>
</dbReference>
<keyword evidence="8" id="KW-0325">Glycoprotein</keyword>
<comment type="function">
    <text evidence="10">Snake venom endo-hyaluronidase that degrades hyaluronan to smaller oligosaccharide fragments. In venom, it is not toxic by itself, but increases the diffusion of other venom proteins by degrading the extracellular matrix. In addition, it displays antiedematogenic activity.</text>
</comment>
<dbReference type="GO" id="GO:0030214">
    <property type="term" value="P:hyaluronan catabolic process"/>
    <property type="evidence" value="ECO:0007669"/>
    <property type="project" value="TreeGrafter"/>
</dbReference>
<evidence type="ECO:0000256" key="10">
    <source>
        <dbReference type="ARBA" id="ARBA00024881"/>
    </source>
</evidence>
<dbReference type="Gene3D" id="3.20.20.70">
    <property type="entry name" value="Aldolase class I"/>
    <property type="match status" value="1"/>
</dbReference>
<dbReference type="PANTHER" id="PTHR11769:SF37">
    <property type="entry name" value="HYALURONIDASE"/>
    <property type="match status" value="1"/>
</dbReference>
<evidence type="ECO:0000256" key="3">
    <source>
        <dbReference type="ARBA" id="ARBA00011245"/>
    </source>
</evidence>
<dbReference type="GeneID" id="114591580"/>
<keyword evidence="9 15" id="KW-0326">Glycosidase</keyword>
<keyword evidence="6 15" id="KW-0378">Hydrolase</keyword>
<evidence type="ECO:0000256" key="1">
    <source>
        <dbReference type="ARBA" id="ARBA00000251"/>
    </source>
</evidence>
<dbReference type="FunFam" id="3.20.20.70:FF:000065">
    <property type="entry name" value="Hyaluronidase"/>
    <property type="match status" value="1"/>
</dbReference>
<dbReference type="PRINTS" id="PR00846">
    <property type="entry name" value="GLHYDRLASE56"/>
</dbReference>
<dbReference type="GO" id="GO:0004415">
    <property type="term" value="F:hyalurononglucosaminidase activity"/>
    <property type="evidence" value="ECO:0007669"/>
    <property type="project" value="UniProtKB-UniRule"/>
</dbReference>
<dbReference type="AlphaFoldDB" id="A0A670IMG3"/>
<comment type="similarity">
    <text evidence="2 11 15">Belongs to the glycosyl hydrolase 56 family.</text>
</comment>
<dbReference type="GO" id="GO:0031410">
    <property type="term" value="C:cytoplasmic vesicle"/>
    <property type="evidence" value="ECO:0007669"/>
    <property type="project" value="TreeGrafter"/>
</dbReference>
<feature type="disulfide bond" evidence="14">
    <location>
        <begin position="252"/>
        <end position="268"/>
    </location>
</feature>
<keyword evidence="17" id="KW-1185">Reference proteome</keyword>
<accession>A0A670IMG3</accession>
<keyword evidence="4" id="KW-0245">EGF-like domain</keyword>
<dbReference type="InterPro" id="IPR018155">
    <property type="entry name" value="Hyaluronidase"/>
</dbReference>
<evidence type="ECO:0000256" key="13">
    <source>
        <dbReference type="PIRSR" id="PIRSR038193-2"/>
    </source>
</evidence>
<feature type="glycosylation site" description="N-linked (GlcNAc...) asparagine" evidence="13">
    <location>
        <position position="398"/>
    </location>
</feature>
<dbReference type="InterPro" id="IPR017853">
    <property type="entry name" value="GH"/>
</dbReference>
<protein>
    <recommendedName>
        <fullName evidence="15">Hyaluronidase</fullName>
        <ecNumber evidence="15">3.2.1.35</ecNumber>
    </recommendedName>
</protein>
<dbReference type="EC" id="3.2.1.35" evidence="15"/>
<evidence type="ECO:0000313" key="16">
    <source>
        <dbReference type="Ensembl" id="ENSPMRP00000012764.1"/>
    </source>
</evidence>
<reference evidence="16 17" key="1">
    <citation type="journal article" date="2019" name="Proc. Natl. Acad. Sci. U.S.A.">
        <title>Regulatory changes in pterin and carotenoid genes underlie balanced color polymorphisms in the wall lizard.</title>
        <authorList>
            <person name="Andrade P."/>
            <person name="Pinho C."/>
            <person name="Perez I de Lanuza G."/>
            <person name="Afonso S."/>
            <person name="Brejcha J."/>
            <person name="Rubin C.J."/>
            <person name="Wallerman O."/>
            <person name="Pereira P."/>
            <person name="Sabatino S.J."/>
            <person name="Bellati A."/>
            <person name="Pellitteri-Rosa D."/>
            <person name="Bosakova Z."/>
            <person name="Bunikis I."/>
            <person name="Carretero M.A."/>
            <person name="Feiner N."/>
            <person name="Marsik P."/>
            <person name="Pauperio F."/>
            <person name="Salvi D."/>
            <person name="Soler L."/>
            <person name="While G.M."/>
            <person name="Uller T."/>
            <person name="Font E."/>
            <person name="Andersson L."/>
            <person name="Carneiro M."/>
        </authorList>
    </citation>
    <scope>NUCLEOTIDE SEQUENCE</scope>
</reference>
<dbReference type="OMA" id="DKKNVYR"/>
<dbReference type="GO" id="GO:0005975">
    <property type="term" value="P:carbohydrate metabolic process"/>
    <property type="evidence" value="ECO:0007669"/>
    <property type="project" value="UniProtKB-UniRule"/>
</dbReference>
<evidence type="ECO:0000256" key="9">
    <source>
        <dbReference type="ARBA" id="ARBA00023295"/>
    </source>
</evidence>
<feature type="disulfide bond" evidence="14">
    <location>
        <begin position="411"/>
        <end position="468"/>
    </location>
</feature>
<keyword evidence="7 14" id="KW-1015">Disulfide bond</keyword>
<feature type="disulfide bond" evidence="14">
    <location>
        <begin position="470"/>
        <end position="479"/>
    </location>
</feature>
<keyword evidence="5" id="KW-0732">Signal</keyword>
<feature type="disulfide bond" evidence="14">
    <location>
        <begin position="406"/>
        <end position="417"/>
    </location>
</feature>
<evidence type="ECO:0000256" key="6">
    <source>
        <dbReference type="ARBA" id="ARBA00022801"/>
    </source>
</evidence>
<proteinExistence type="inferred from homology"/>
<feature type="disulfide bond" evidence="14">
    <location>
        <begin position="85"/>
        <end position="381"/>
    </location>
</feature>
<evidence type="ECO:0000256" key="5">
    <source>
        <dbReference type="ARBA" id="ARBA00022729"/>
    </source>
</evidence>
<evidence type="ECO:0000256" key="11">
    <source>
        <dbReference type="PIRNR" id="PIRNR038193"/>
    </source>
</evidence>
<dbReference type="RefSeq" id="XP_028574595.1">
    <property type="nucleotide sequence ID" value="XM_028718762.1"/>
</dbReference>
<comment type="subunit">
    <text evidence="3">Monomer.</text>
</comment>
<evidence type="ECO:0000256" key="2">
    <source>
        <dbReference type="ARBA" id="ARBA00008871"/>
    </source>
</evidence>
<dbReference type="Proteomes" id="UP000472272">
    <property type="component" value="Chromosome 2"/>
</dbReference>
<evidence type="ECO:0000256" key="14">
    <source>
        <dbReference type="PIRSR" id="PIRSR038193-3"/>
    </source>
</evidence>
<evidence type="ECO:0000256" key="7">
    <source>
        <dbReference type="ARBA" id="ARBA00023157"/>
    </source>
</evidence>
<dbReference type="Ensembl" id="ENSPMRT00000013632.1">
    <property type="protein sequence ID" value="ENSPMRP00000012764.1"/>
    <property type="gene ID" value="ENSPMRG00000008532.1"/>
</dbReference>
<dbReference type="GeneTree" id="ENSGT01020000230364"/>
<dbReference type="SUPFAM" id="SSF51445">
    <property type="entry name" value="(Trans)glycosidases"/>
    <property type="match status" value="1"/>
</dbReference>
<dbReference type="Pfam" id="PF01630">
    <property type="entry name" value="Glyco_hydro_56"/>
    <property type="match status" value="1"/>
</dbReference>
<organism evidence="16 17">
    <name type="scientific">Podarcis muralis</name>
    <name type="common">Wall lizard</name>
    <name type="synonym">Lacerta muralis</name>
    <dbReference type="NCBI Taxonomy" id="64176"/>
    <lineage>
        <taxon>Eukaryota</taxon>
        <taxon>Metazoa</taxon>
        <taxon>Chordata</taxon>
        <taxon>Craniata</taxon>
        <taxon>Vertebrata</taxon>
        <taxon>Euteleostomi</taxon>
        <taxon>Lepidosauria</taxon>
        <taxon>Squamata</taxon>
        <taxon>Bifurcata</taxon>
        <taxon>Unidentata</taxon>
        <taxon>Episquamata</taxon>
        <taxon>Laterata</taxon>
        <taxon>Lacertibaenia</taxon>
        <taxon>Lacertidae</taxon>
        <taxon>Podarcis</taxon>
    </lineage>
</organism>
<dbReference type="InterPro" id="IPR013785">
    <property type="entry name" value="Aldolase_TIM"/>
</dbReference>
<evidence type="ECO:0000256" key="4">
    <source>
        <dbReference type="ARBA" id="ARBA00022536"/>
    </source>
</evidence>
<comment type="catalytic activity">
    <reaction evidence="1 15">
        <text>Random hydrolysis of (1-&gt;4)-linkages between N-acetyl-beta-D-glucosamine and D-glucuronate residues in hyaluronate.</text>
        <dbReference type="EC" id="3.2.1.35"/>
    </reaction>
</comment>
<dbReference type="PIRSF" id="PIRSF038193">
    <property type="entry name" value="Hyaluronidase"/>
    <property type="match status" value="1"/>
</dbReference>
<feature type="active site" description="Proton donor" evidence="12">
    <location>
        <position position="176"/>
    </location>
</feature>
<reference evidence="16" key="2">
    <citation type="submission" date="2025-08" db="UniProtKB">
        <authorList>
            <consortium name="Ensembl"/>
        </authorList>
    </citation>
    <scope>IDENTIFICATION</scope>
</reference>
<dbReference type="PANTHER" id="PTHR11769">
    <property type="entry name" value="HYALURONIDASE"/>
    <property type="match status" value="1"/>
</dbReference>
<name>A0A670IMG3_PODMU</name>